<dbReference type="EMBL" id="JNFF01000008">
    <property type="protein sequence ID" value="KEQ31655.1"/>
    <property type="molecule type" value="Genomic_DNA"/>
</dbReference>
<organism evidence="1 2">
    <name type="scientific">Pedobacter antarcticus 4BY</name>
    <dbReference type="NCBI Taxonomy" id="1358423"/>
    <lineage>
        <taxon>Bacteria</taxon>
        <taxon>Pseudomonadati</taxon>
        <taxon>Bacteroidota</taxon>
        <taxon>Sphingobacteriia</taxon>
        <taxon>Sphingobacteriales</taxon>
        <taxon>Sphingobacteriaceae</taxon>
        <taxon>Pedobacter</taxon>
    </lineage>
</organism>
<reference evidence="1 2" key="1">
    <citation type="journal article" date="1992" name="Int. J. Syst. Bacteriol.">
        <title>Sphingobacterium antarcticus sp. nov. a Psychrotrophic Bacterium from the Soils of Schirmacher Oasis, Antarctica.</title>
        <authorList>
            <person name="Shivaji S."/>
            <person name="Ray M.K."/>
            <person name="Rao N.S."/>
            <person name="Saiserr L."/>
            <person name="Jagannadham M.V."/>
            <person name="Kumar G.S."/>
            <person name="Reddy G."/>
            <person name="Bhargava P.M."/>
        </authorList>
    </citation>
    <scope>NUCLEOTIDE SEQUENCE [LARGE SCALE GENOMIC DNA]</scope>
    <source>
        <strain evidence="1 2">4BY</strain>
    </source>
</reference>
<evidence type="ECO:0008006" key="3">
    <source>
        <dbReference type="Google" id="ProtNLM"/>
    </source>
</evidence>
<evidence type="ECO:0000313" key="1">
    <source>
        <dbReference type="EMBL" id="KEQ31655.1"/>
    </source>
</evidence>
<name>A0A081PLT2_9SPHI</name>
<sequence>MYIRVMISENSYEKLSWEKFEDMCVYLAQSIFDDPSFEQYLKRGSKQHGIDIITFDSKVGKNYTIQCKHIQSLSVNGLKKIVGEFEVGKYLSRTAVFVLSTTCELQTKELRDEIDLLKEYFLKEYNIDFRCWDRKFIDQELVKHYRIVHYFFGSEQAEGHCFLPSFSKGTVLPVEGFIERTVSSLDVEDDDPIWGRERREKSYSLYEIIVKNAHISKHICLLADAYEGKSMLMRQSAFLLSNSEIPFETISIDFKAFSIRPIADILNDHFGAWRSVPAKDLVILIDGLDEVPTDKFLDAITFLQEFLSKFYFINIIFSCRKLFYNYYGLKDKFVSVDFYQLNELNYFISQQYVDDNLTKKQSEDFSNKIDKLDVGELLRQPFYLVNLVKWFRTSPKNLPVDKIGIVTKFIEESLDVSYSRRLARGNVLLQKKVAYRTVLQKLAFSLQLSGLNSCDNDFIQQLFLEDEIELLQHSSLLSVVNGKWSFYNALFQEQLAAIALIDFEMSEIIKFVAVGKKIRKVRTKWIQTIASAISLLDEQSEKRKKLISLVENDNIELLTYGDSSKFTSAFRLYVLQSIIKKCVKLKIRLVKVGEKEIANFIGSEKNAVRYLLEVMSTETVYVVKVAIARILKLIHLEQEELELFEKLAINELQVLNDPYYGKILMDSLCHYSTDVKTLLPILFKRKNLLGQHEFRNGIYKLLLKNGLSEQYYDFGIEGFQVLVDYNRSISHHGSERKLEEFLLSTRHFESSKKLFQLMQTDSWTSFKGFRKDDIKNFVVKLEVQCSEIFMSNPMIVFSVVNFMEFLGRRSIKEEYRELNQFFSNTNTTLLAVKTLLLKNEQHNYWELADIISEECFEHVLWCLEEGYVVRNVVETFITRLRHDSRVKEADQLETMLFNAFGKTTAVRESIYEFYRDSEEIKFQNDLKFVQSQSAFREAVVAYFYGFGKKTIPSDSLYIDHADKKERYKTDSYILHNFLVRYCRDNEKVLLRDCLKIIDNSDHFEFVRAELILDYNFNERRKKEEQNLVRIAGQYFSDHVGSVNFSNTYFMEGQYLHWRIKEKLLGKLFVKFGLEVKDDQALDLLWLDKDGIKGVEHNRLNKRSSIAQILLERFSGNKAPLIERILKNMYDGISYVPVLGSHIGLCGHLKIHEAADFILEQVKSGIISNEDYSAIDIFLKLDGDKEKLLPLLRTFSNYEDYFFIHLVKLLHIDFQDEVGAILERGLSQHGLSIEKQIEFSKYLSSMGNRTGFTFLIGHMRKNKVSPYYTQSGFEIWNVDTTWGLDQIEDLLYLVVEEDNRDRRFYDTPKSFLVELIRGFAAKSEQDLLIVEQFINKNIRALKPKFEYANHLSWHLENALENFRNTEDGIMSVEKIKAIIY</sequence>
<accession>A0A081PLT2</accession>
<keyword evidence="2" id="KW-1185">Reference proteome</keyword>
<comment type="caution">
    <text evidence="1">The sequence shown here is derived from an EMBL/GenBank/DDBJ whole genome shotgun (WGS) entry which is preliminary data.</text>
</comment>
<proteinExistence type="predicted"/>
<protein>
    <recommendedName>
        <fullName evidence="3">Restriction endonuclease type IV Mrr domain-containing protein</fullName>
    </recommendedName>
</protein>
<evidence type="ECO:0000313" key="2">
    <source>
        <dbReference type="Proteomes" id="UP000028007"/>
    </source>
</evidence>
<gene>
    <name evidence="1" type="ORF">N180_15570</name>
</gene>
<dbReference type="Proteomes" id="UP000028007">
    <property type="component" value="Unassembled WGS sequence"/>
</dbReference>
<dbReference type="eggNOG" id="COG5635">
    <property type="taxonomic scope" value="Bacteria"/>
</dbReference>